<keyword evidence="2" id="KW-1185">Reference proteome</keyword>
<reference evidence="1 2" key="1">
    <citation type="journal article" date="2020" name="Nature">
        <title>Isolation of an archaeon at the prokaryote-eukaryote interface.</title>
        <authorList>
            <person name="Imachi H."/>
            <person name="Nobu M.K."/>
            <person name="Nakahara N."/>
            <person name="Morono Y."/>
            <person name="Ogawara M."/>
            <person name="Takaki Y."/>
            <person name="Takano Y."/>
            <person name="Uematsu K."/>
            <person name="Ikuta T."/>
            <person name="Ito M."/>
            <person name="Matsui Y."/>
            <person name="Miyazaki M."/>
            <person name="Murata K."/>
            <person name="Saito Y."/>
            <person name="Sakai S."/>
            <person name="Song C."/>
            <person name="Tasumi E."/>
            <person name="Yamanaka Y."/>
            <person name="Yamaguchi T."/>
            <person name="Kamagata Y."/>
            <person name="Tamaki H."/>
            <person name="Takai K."/>
        </authorList>
    </citation>
    <scope>NUCLEOTIDE SEQUENCE [LARGE SCALE GENOMIC DNA]</scope>
    <source>
        <strain evidence="1 2">MK-D1</strain>
    </source>
</reference>
<dbReference type="RefSeq" id="WP_147662944.1">
    <property type="nucleotide sequence ID" value="NZ_CP042905.2"/>
</dbReference>
<dbReference type="Gene3D" id="3.40.630.30">
    <property type="match status" value="1"/>
</dbReference>
<dbReference type="SUPFAM" id="SSF55729">
    <property type="entry name" value="Acyl-CoA N-acyltransferases (Nat)"/>
    <property type="match status" value="1"/>
</dbReference>
<organism evidence="1 2">
    <name type="scientific">Promethearchaeum syntrophicum</name>
    <dbReference type="NCBI Taxonomy" id="2594042"/>
    <lineage>
        <taxon>Archaea</taxon>
        <taxon>Promethearchaeati</taxon>
        <taxon>Promethearchaeota</taxon>
        <taxon>Promethearchaeia</taxon>
        <taxon>Promethearchaeales</taxon>
        <taxon>Promethearchaeaceae</taxon>
        <taxon>Promethearchaeum</taxon>
    </lineage>
</organism>
<dbReference type="AlphaFoldDB" id="A0A5B9DB49"/>
<dbReference type="KEGG" id="psyt:DSAG12_01885"/>
<proteinExistence type="predicted"/>
<reference evidence="1 2" key="2">
    <citation type="journal article" date="2024" name="Int. J. Syst. Evol. Microbiol.">
        <title>Promethearchaeum syntrophicum gen. nov., sp. nov., an anaerobic, obligately syntrophic archaeon, the first isolate of the lineage 'Asgard' archaea, and proposal of the new archaeal phylum Promethearchaeota phyl. nov. and kingdom Promethearchaeati regn. nov.</title>
        <authorList>
            <person name="Imachi H."/>
            <person name="Nobu M.K."/>
            <person name="Kato S."/>
            <person name="Takaki Y."/>
            <person name="Miyazaki M."/>
            <person name="Miyata M."/>
            <person name="Ogawara M."/>
            <person name="Saito Y."/>
            <person name="Sakai S."/>
            <person name="Tahara Y.O."/>
            <person name="Takano Y."/>
            <person name="Tasumi E."/>
            <person name="Uematsu K."/>
            <person name="Yoshimura T."/>
            <person name="Itoh T."/>
            <person name="Ohkuma M."/>
            <person name="Takai K."/>
        </authorList>
    </citation>
    <scope>NUCLEOTIDE SEQUENCE [LARGE SCALE GENOMIC DNA]</scope>
    <source>
        <strain evidence="1 2">MK-D1</strain>
    </source>
</reference>
<dbReference type="EMBL" id="CP042905">
    <property type="protein sequence ID" value="QEE16057.1"/>
    <property type="molecule type" value="Genomic_DNA"/>
</dbReference>
<name>A0A5B9DB49_9ARCH</name>
<evidence type="ECO:0000313" key="2">
    <source>
        <dbReference type="Proteomes" id="UP000321408"/>
    </source>
</evidence>
<sequence length="92" mass="10782">MDNVNILNNLQILQIKKNHENEVRKLIFEGLSERFGFIDDSLNPDLNNIVEFYIEKGDIFIVGRYNEKIICTGAIIKENDHTGRIVRMYVKK</sequence>
<dbReference type="InterPro" id="IPR016181">
    <property type="entry name" value="Acyl_CoA_acyltransferase"/>
</dbReference>
<evidence type="ECO:0000313" key="1">
    <source>
        <dbReference type="EMBL" id="QEE16057.1"/>
    </source>
</evidence>
<protein>
    <submittedName>
        <fullName evidence="1">Uncharacterized protein</fullName>
    </submittedName>
</protein>
<dbReference type="Proteomes" id="UP000321408">
    <property type="component" value="Chromosome"/>
</dbReference>
<gene>
    <name evidence="1" type="ORF">DSAG12_01885</name>
</gene>
<accession>A0A5B9DB49</accession>
<dbReference type="GeneID" id="41329876"/>